<keyword evidence="3" id="KW-1185">Reference proteome</keyword>
<feature type="compositionally biased region" description="Basic and acidic residues" evidence="1">
    <location>
        <begin position="80"/>
        <end position="96"/>
    </location>
</feature>
<organism evidence="2 3">
    <name type="scientific">Ophiophagus hannah</name>
    <name type="common">King cobra</name>
    <name type="synonym">Naja hannah</name>
    <dbReference type="NCBI Taxonomy" id="8665"/>
    <lineage>
        <taxon>Eukaryota</taxon>
        <taxon>Metazoa</taxon>
        <taxon>Chordata</taxon>
        <taxon>Craniata</taxon>
        <taxon>Vertebrata</taxon>
        <taxon>Euteleostomi</taxon>
        <taxon>Lepidosauria</taxon>
        <taxon>Squamata</taxon>
        <taxon>Bifurcata</taxon>
        <taxon>Unidentata</taxon>
        <taxon>Episquamata</taxon>
        <taxon>Toxicofera</taxon>
        <taxon>Serpentes</taxon>
        <taxon>Colubroidea</taxon>
        <taxon>Elapidae</taxon>
        <taxon>Elapinae</taxon>
        <taxon>Ophiophagus</taxon>
    </lineage>
</organism>
<dbReference type="AlphaFoldDB" id="V8NH97"/>
<feature type="region of interest" description="Disordered" evidence="1">
    <location>
        <begin position="73"/>
        <end position="177"/>
    </location>
</feature>
<name>V8NH97_OPHHA</name>
<proteinExistence type="predicted"/>
<feature type="compositionally biased region" description="Basic and acidic residues" evidence="1">
    <location>
        <begin position="106"/>
        <end position="177"/>
    </location>
</feature>
<protein>
    <submittedName>
        <fullName evidence="2">Nst1</fullName>
    </submittedName>
</protein>
<reference evidence="2 3" key="1">
    <citation type="journal article" date="2013" name="Proc. Natl. Acad. Sci. U.S.A.">
        <title>The king cobra genome reveals dynamic gene evolution and adaptation in the snake venom system.</title>
        <authorList>
            <person name="Vonk F.J."/>
            <person name="Casewell N.R."/>
            <person name="Henkel C.V."/>
            <person name="Heimberg A.M."/>
            <person name="Jansen H.J."/>
            <person name="McCleary R.J."/>
            <person name="Kerkkamp H.M."/>
            <person name="Vos R.A."/>
            <person name="Guerreiro I."/>
            <person name="Calvete J.J."/>
            <person name="Wuster W."/>
            <person name="Woods A.E."/>
            <person name="Logan J.M."/>
            <person name="Harrison R.A."/>
            <person name="Castoe T.A."/>
            <person name="de Koning A.P."/>
            <person name="Pollock D.D."/>
            <person name="Yandell M."/>
            <person name="Calderon D."/>
            <person name="Renjifo C."/>
            <person name="Currier R.B."/>
            <person name="Salgado D."/>
            <person name="Pla D."/>
            <person name="Sanz L."/>
            <person name="Hyder A.S."/>
            <person name="Ribeiro J.M."/>
            <person name="Arntzen J.W."/>
            <person name="van den Thillart G.E."/>
            <person name="Boetzer M."/>
            <person name="Pirovano W."/>
            <person name="Dirks R.P."/>
            <person name="Spaink H.P."/>
            <person name="Duboule D."/>
            <person name="McGlinn E."/>
            <person name="Kini R.M."/>
            <person name="Richardson M.K."/>
        </authorList>
    </citation>
    <scope>NUCLEOTIDE SEQUENCE</scope>
    <source>
        <tissue evidence="2">Blood</tissue>
    </source>
</reference>
<dbReference type="EMBL" id="AZIM01004277">
    <property type="protein sequence ID" value="ETE60937.1"/>
    <property type="molecule type" value="Genomic_DNA"/>
</dbReference>
<evidence type="ECO:0000256" key="1">
    <source>
        <dbReference type="SAM" id="MobiDB-lite"/>
    </source>
</evidence>
<feature type="non-terminal residue" evidence="2">
    <location>
        <position position="1"/>
    </location>
</feature>
<accession>V8NH97</accession>
<evidence type="ECO:0000313" key="2">
    <source>
        <dbReference type="EMBL" id="ETE60937.1"/>
    </source>
</evidence>
<sequence length="177" mass="20792">MLIRLCWRKSIGFCRSDLAVSLGLAGVQSQGQESRWRKLIQPAAPRAKARREHLPALEGLPQRRGGQLILQCTRRKDKKPRMETHQGEKQLLELRRNFLTGRKERRREGRKEGRGRKGGEKGRRKEGRREGGKKERRREGRKEEGGRKVRQEKRKEGGREEGKKEGRKEGRKREEER</sequence>
<gene>
    <name evidence="2" type="primary">nst1</name>
    <name evidence="2" type="ORF">L345_13315</name>
</gene>
<dbReference type="Proteomes" id="UP000018936">
    <property type="component" value="Unassembled WGS sequence"/>
</dbReference>
<evidence type="ECO:0000313" key="3">
    <source>
        <dbReference type="Proteomes" id="UP000018936"/>
    </source>
</evidence>
<comment type="caution">
    <text evidence="2">The sequence shown here is derived from an EMBL/GenBank/DDBJ whole genome shotgun (WGS) entry which is preliminary data.</text>
</comment>